<sequence length="485" mass="53287">MDFLYLTLITPFIGALLSYIFKNKAGPIASVFCLITLLFSLLSIFETSLSTMRVYYSFSLFKWLNAELSFGVFCDPLTLILLILITVIGFFVVSYSCGYMSPLNADHPFYKPYGSYYFLILLFIGAMVGVVTAVNFLQLFFFWEITTLCSWALISYTKDKKALFSGLKAFIMTHIGGIGFLIALALMYCQAKSFDFSVIDSLSLSSKFIVFALLFFAATAKSAQIPLFTWLPDAMVAPTPVSAYLHAAAMVKAGVYLMARIYLSNSSFTENEAFIVGIIAISTMMLSVILYYLQDDLKKLLAYSTIGHLGYIFLGVSLGIYGSKTAGCGGIFHIINHGFAKGLLFLSVGAIAYATGSKSIKELQGVSKKFPLFTACFLAGMFAIIGVPPFSGFWSKFMIFTGAFEIKNTAATAFGITAIFESILSFCWYIFVGHRVFFGEASEKVMKASNNLPLSMKLSLMLLLILSLLSPLIGYPFVKALSGGH</sequence>
<feature type="transmembrane region" description="Helical" evidence="6">
    <location>
        <begin position="169"/>
        <end position="188"/>
    </location>
</feature>
<feature type="transmembrane region" description="Helical" evidence="6">
    <location>
        <begin position="410"/>
        <end position="437"/>
    </location>
</feature>
<reference evidence="9" key="1">
    <citation type="submission" date="2024-01" db="EMBL/GenBank/DDBJ databases">
        <title>The first autotrophic representatives of the genus Thermodesulfovibrio.</title>
        <authorList>
            <person name="Maltseva A.I."/>
            <person name="Elcheninov A.G."/>
            <person name="Kublanov I.V."/>
            <person name="Lebedinsky A.V."/>
            <person name="Frolov E.N."/>
        </authorList>
    </citation>
    <scope>NUCLEOTIDE SEQUENCE</scope>
    <source>
        <strain evidence="9">3907-1M</strain>
    </source>
</reference>
<dbReference type="KEGG" id="taut:V4D30_02370"/>
<evidence type="ECO:0000256" key="3">
    <source>
        <dbReference type="ARBA" id="ARBA00022989"/>
    </source>
</evidence>
<gene>
    <name evidence="9" type="ORF">V4D30_02370</name>
</gene>
<organism evidence="9">
    <name type="scientific">Thermodesulfovibrio autotrophicus</name>
    <dbReference type="NCBI Taxonomy" id="3118333"/>
    <lineage>
        <taxon>Bacteria</taxon>
        <taxon>Pseudomonadati</taxon>
        <taxon>Nitrospirota</taxon>
        <taxon>Thermodesulfovibrionia</taxon>
        <taxon>Thermodesulfovibrionales</taxon>
        <taxon>Thermodesulfovibrionaceae</taxon>
        <taxon>Thermodesulfovibrio</taxon>
    </lineage>
</organism>
<evidence type="ECO:0000259" key="8">
    <source>
        <dbReference type="Pfam" id="PF00662"/>
    </source>
</evidence>
<feature type="transmembrane region" description="Helical" evidence="6">
    <location>
        <begin position="370"/>
        <end position="390"/>
    </location>
</feature>
<feature type="transmembrane region" description="Helical" evidence="6">
    <location>
        <begin position="116"/>
        <end position="134"/>
    </location>
</feature>
<dbReference type="GO" id="GO:0015990">
    <property type="term" value="P:electron transport coupled proton transport"/>
    <property type="evidence" value="ECO:0007669"/>
    <property type="project" value="TreeGrafter"/>
</dbReference>
<evidence type="ECO:0000256" key="1">
    <source>
        <dbReference type="ARBA" id="ARBA00004127"/>
    </source>
</evidence>
<keyword evidence="3 6" id="KW-1133">Transmembrane helix</keyword>
<evidence type="ECO:0000256" key="4">
    <source>
        <dbReference type="ARBA" id="ARBA00023136"/>
    </source>
</evidence>
<dbReference type="Pfam" id="PF00662">
    <property type="entry name" value="Proton_antipo_N"/>
    <property type="match status" value="1"/>
</dbReference>
<feature type="transmembrane region" description="Helical" evidence="6">
    <location>
        <begin position="334"/>
        <end position="354"/>
    </location>
</feature>
<feature type="transmembrane region" description="Helical" evidence="6">
    <location>
        <begin position="243"/>
        <end position="262"/>
    </location>
</feature>
<dbReference type="GO" id="GO:0016020">
    <property type="term" value="C:membrane"/>
    <property type="evidence" value="ECO:0007669"/>
    <property type="project" value="UniProtKB-SubCell"/>
</dbReference>
<feature type="transmembrane region" description="Helical" evidence="6">
    <location>
        <begin position="300"/>
        <end position="322"/>
    </location>
</feature>
<dbReference type="EMBL" id="CP144373">
    <property type="protein sequence ID" value="XCH47133.1"/>
    <property type="molecule type" value="Genomic_DNA"/>
</dbReference>
<dbReference type="GO" id="GO:0003954">
    <property type="term" value="F:NADH dehydrogenase activity"/>
    <property type="evidence" value="ECO:0007669"/>
    <property type="project" value="TreeGrafter"/>
</dbReference>
<dbReference type="PRINTS" id="PR01434">
    <property type="entry name" value="NADHDHGNASE5"/>
</dbReference>
<dbReference type="GO" id="GO:0042773">
    <property type="term" value="P:ATP synthesis coupled electron transport"/>
    <property type="evidence" value="ECO:0007669"/>
    <property type="project" value="InterPro"/>
</dbReference>
<evidence type="ECO:0000256" key="6">
    <source>
        <dbReference type="SAM" id="Phobius"/>
    </source>
</evidence>
<keyword evidence="2 5" id="KW-0812">Transmembrane</keyword>
<evidence type="ECO:0000313" key="9">
    <source>
        <dbReference type="EMBL" id="XCH47133.1"/>
    </source>
</evidence>
<keyword evidence="4 6" id="KW-0472">Membrane</keyword>
<dbReference type="GO" id="GO:0012505">
    <property type="term" value="C:endomembrane system"/>
    <property type="evidence" value="ECO:0007669"/>
    <property type="project" value="UniProtKB-SubCell"/>
</dbReference>
<dbReference type="RefSeq" id="WP_353684660.1">
    <property type="nucleotide sequence ID" value="NZ_CP144373.1"/>
</dbReference>
<dbReference type="PANTHER" id="PTHR42829">
    <property type="entry name" value="NADH-UBIQUINONE OXIDOREDUCTASE CHAIN 5"/>
    <property type="match status" value="1"/>
</dbReference>
<evidence type="ECO:0000259" key="7">
    <source>
        <dbReference type="Pfam" id="PF00361"/>
    </source>
</evidence>
<evidence type="ECO:0000256" key="2">
    <source>
        <dbReference type="ARBA" id="ARBA00022692"/>
    </source>
</evidence>
<dbReference type="AlphaFoldDB" id="A0AAU8GXB7"/>
<evidence type="ECO:0000256" key="5">
    <source>
        <dbReference type="RuleBase" id="RU000320"/>
    </source>
</evidence>
<feature type="domain" description="NADH:quinone oxidoreductase/Mrp antiporter transmembrane" evidence="7">
    <location>
        <begin position="133"/>
        <end position="418"/>
    </location>
</feature>
<feature type="transmembrane region" description="Helical" evidence="6">
    <location>
        <begin position="6"/>
        <end position="21"/>
    </location>
</feature>
<feature type="transmembrane region" description="Helical" evidence="6">
    <location>
        <begin position="274"/>
        <end position="293"/>
    </location>
</feature>
<dbReference type="InterPro" id="IPR001750">
    <property type="entry name" value="ND/Mrp_TM"/>
</dbReference>
<comment type="subcellular location">
    <subcellularLocation>
        <location evidence="1">Endomembrane system</location>
        <topology evidence="1">Multi-pass membrane protein</topology>
    </subcellularLocation>
    <subcellularLocation>
        <location evidence="5">Membrane</location>
        <topology evidence="5">Multi-pass membrane protein</topology>
    </subcellularLocation>
</comment>
<accession>A0AAU8GXB7</accession>
<dbReference type="PANTHER" id="PTHR42829:SF2">
    <property type="entry name" value="NADH-UBIQUINONE OXIDOREDUCTASE CHAIN 5"/>
    <property type="match status" value="1"/>
</dbReference>
<proteinExistence type="predicted"/>
<feature type="transmembrane region" description="Helical" evidence="6">
    <location>
        <begin position="28"/>
        <end position="56"/>
    </location>
</feature>
<protein>
    <submittedName>
        <fullName evidence="9">Hydrogenase 4 subunit D</fullName>
    </submittedName>
</protein>
<dbReference type="GO" id="GO:0008137">
    <property type="term" value="F:NADH dehydrogenase (ubiquinone) activity"/>
    <property type="evidence" value="ECO:0007669"/>
    <property type="project" value="InterPro"/>
</dbReference>
<name>A0AAU8GXB7_9BACT</name>
<feature type="domain" description="NADH-Ubiquinone oxidoreductase (complex I) chain 5 N-terminal" evidence="8">
    <location>
        <begin position="67"/>
        <end position="101"/>
    </location>
</feature>
<dbReference type="Pfam" id="PF00361">
    <property type="entry name" value="Proton_antipo_M"/>
    <property type="match status" value="1"/>
</dbReference>
<feature type="transmembrane region" description="Helical" evidence="6">
    <location>
        <begin position="208"/>
        <end position="231"/>
    </location>
</feature>
<dbReference type="NCBIfam" id="NF005097">
    <property type="entry name" value="PRK06525.1"/>
    <property type="match status" value="1"/>
</dbReference>
<feature type="transmembrane region" description="Helical" evidence="6">
    <location>
        <begin position="76"/>
        <end position="95"/>
    </location>
</feature>
<dbReference type="InterPro" id="IPR003945">
    <property type="entry name" value="NU5C-like"/>
</dbReference>
<feature type="transmembrane region" description="Helical" evidence="6">
    <location>
        <begin position="140"/>
        <end position="157"/>
    </location>
</feature>
<feature type="transmembrane region" description="Helical" evidence="6">
    <location>
        <begin position="458"/>
        <end position="478"/>
    </location>
</feature>
<dbReference type="InterPro" id="IPR001516">
    <property type="entry name" value="Proton_antipo_N"/>
</dbReference>